<dbReference type="OrthoDB" id="9806637at2"/>
<evidence type="ECO:0000313" key="8">
    <source>
        <dbReference type="Proteomes" id="UP000291485"/>
    </source>
</evidence>
<dbReference type="Proteomes" id="UP000291485">
    <property type="component" value="Unassembled WGS sequence"/>
</dbReference>
<reference evidence="7 8" key="1">
    <citation type="submission" date="2019-02" db="EMBL/GenBank/DDBJ databases">
        <title>Pedobacter sp. RP-3-11 sp. nov., isolated from Arctic soil.</title>
        <authorList>
            <person name="Dahal R.H."/>
        </authorList>
    </citation>
    <scope>NUCLEOTIDE SEQUENCE [LARGE SCALE GENOMIC DNA]</scope>
    <source>
        <strain evidence="7 8">RP-3-11</strain>
    </source>
</reference>
<protein>
    <recommendedName>
        <fullName evidence="6">Ribosomal RNA small subunit methyltransferase H</fullName>
        <ecNumber evidence="6">2.1.1.199</ecNumber>
    </recommendedName>
    <alternativeName>
        <fullName evidence="6">16S rRNA m(4)C1402 methyltransferase</fullName>
    </alternativeName>
    <alternativeName>
        <fullName evidence="6">rRNA (cytosine-N(4)-)-methyltransferase RsmH</fullName>
    </alternativeName>
</protein>
<proteinExistence type="inferred from homology"/>
<feature type="binding site" evidence="6">
    <location>
        <begin position="34"/>
        <end position="36"/>
    </location>
    <ligand>
        <name>S-adenosyl-L-methionine</name>
        <dbReference type="ChEBI" id="CHEBI:59789"/>
    </ligand>
</feature>
<sequence>MANNYHIPVMLKPCIDGLNIKPDGVYVDVTFGGGGHSREILKHLGLKGTLIAFDQDPDALANIPDDNRLVFIDQNFGFLRNNLRLKGFRQVDGILADLGVSSHQFDVAERGFSIRHNADLDMRMDQHRDLTAAQVLNSYSEDKLHKIFGIYGEVKNAKSLARAIATARLEKPFTDIDSLKIAIAAYIPKGKENKYLAQVFQALRIEVNAEIQVLEDFLQQAAEVLRPGGHLVVMSYHSLEDRPVKNFMAKGKFQGEVEKDFFGNQQKPFNVITRKAIMATDEEIAQNNRARSAKLRIAEKI</sequence>
<dbReference type="Gene3D" id="3.40.50.150">
    <property type="entry name" value="Vaccinia Virus protein VP39"/>
    <property type="match status" value="1"/>
</dbReference>
<dbReference type="GO" id="GO:0070475">
    <property type="term" value="P:rRNA base methylation"/>
    <property type="evidence" value="ECO:0007669"/>
    <property type="project" value="UniProtKB-UniRule"/>
</dbReference>
<dbReference type="RefSeq" id="WP_131561950.1">
    <property type="nucleotide sequence ID" value="NZ_SJSN01000018.1"/>
</dbReference>
<comment type="function">
    <text evidence="6">Specifically methylates the N4 position of cytidine in position 1402 (C1402) of 16S rRNA.</text>
</comment>
<dbReference type="InterPro" id="IPR023397">
    <property type="entry name" value="SAM-dep_MeTrfase_MraW_recog"/>
</dbReference>
<feature type="binding site" evidence="6">
    <location>
        <position position="104"/>
    </location>
    <ligand>
        <name>S-adenosyl-L-methionine</name>
        <dbReference type="ChEBI" id="CHEBI:59789"/>
    </ligand>
</feature>
<comment type="caution">
    <text evidence="7">The sequence shown here is derived from an EMBL/GenBank/DDBJ whole genome shotgun (WGS) entry which is preliminary data.</text>
</comment>
<evidence type="ECO:0000256" key="5">
    <source>
        <dbReference type="ARBA" id="ARBA00022691"/>
    </source>
</evidence>
<dbReference type="SUPFAM" id="SSF81799">
    <property type="entry name" value="Putative methyltransferase TM0872, insert domain"/>
    <property type="match status" value="1"/>
</dbReference>
<dbReference type="InterPro" id="IPR002903">
    <property type="entry name" value="RsmH"/>
</dbReference>
<dbReference type="PIRSF" id="PIRSF004486">
    <property type="entry name" value="MraW"/>
    <property type="match status" value="1"/>
</dbReference>
<keyword evidence="5 6" id="KW-0949">S-adenosyl-L-methionine</keyword>
<dbReference type="PANTHER" id="PTHR11265:SF0">
    <property type="entry name" value="12S RRNA N4-METHYLCYTIDINE METHYLTRANSFERASE"/>
    <property type="match status" value="1"/>
</dbReference>
<dbReference type="InterPro" id="IPR029063">
    <property type="entry name" value="SAM-dependent_MTases_sf"/>
</dbReference>
<dbReference type="GO" id="GO:0005737">
    <property type="term" value="C:cytoplasm"/>
    <property type="evidence" value="ECO:0007669"/>
    <property type="project" value="UniProtKB-SubCell"/>
</dbReference>
<keyword evidence="6" id="KW-0963">Cytoplasm</keyword>
<dbReference type="SUPFAM" id="SSF53335">
    <property type="entry name" value="S-adenosyl-L-methionine-dependent methyltransferases"/>
    <property type="match status" value="1"/>
</dbReference>
<dbReference type="EMBL" id="SJSN01000018">
    <property type="protein sequence ID" value="TCD02185.1"/>
    <property type="molecule type" value="Genomic_DNA"/>
</dbReference>
<keyword evidence="4 6" id="KW-0808">Transferase</keyword>
<dbReference type="GO" id="GO:0071424">
    <property type="term" value="F:rRNA (cytosine-N4-)-methyltransferase activity"/>
    <property type="evidence" value="ECO:0007669"/>
    <property type="project" value="UniProtKB-UniRule"/>
</dbReference>
<comment type="subcellular location">
    <subcellularLocation>
        <location evidence="6">Cytoplasm</location>
    </subcellularLocation>
</comment>
<feature type="binding site" evidence="6">
    <location>
        <position position="97"/>
    </location>
    <ligand>
        <name>S-adenosyl-L-methionine</name>
        <dbReference type="ChEBI" id="CHEBI:59789"/>
    </ligand>
</feature>
<dbReference type="PANTHER" id="PTHR11265">
    <property type="entry name" value="S-ADENOSYL-METHYLTRANSFERASE MRAW"/>
    <property type="match status" value="1"/>
</dbReference>
<keyword evidence="2 6" id="KW-0698">rRNA processing</keyword>
<evidence type="ECO:0000256" key="3">
    <source>
        <dbReference type="ARBA" id="ARBA00022603"/>
    </source>
</evidence>
<dbReference type="Pfam" id="PF01795">
    <property type="entry name" value="Methyltransf_5"/>
    <property type="match status" value="1"/>
</dbReference>
<feature type="binding site" evidence="6">
    <location>
        <position position="76"/>
    </location>
    <ligand>
        <name>S-adenosyl-L-methionine</name>
        <dbReference type="ChEBI" id="CHEBI:59789"/>
    </ligand>
</feature>
<dbReference type="HAMAP" id="MF_01007">
    <property type="entry name" value="16SrRNA_methyltr_H"/>
    <property type="match status" value="1"/>
</dbReference>
<dbReference type="NCBIfam" id="TIGR00006">
    <property type="entry name" value="16S rRNA (cytosine(1402)-N(4))-methyltransferase RsmH"/>
    <property type="match status" value="1"/>
</dbReference>
<feature type="binding site" evidence="6">
    <location>
        <position position="54"/>
    </location>
    <ligand>
        <name>S-adenosyl-L-methionine</name>
        <dbReference type="ChEBI" id="CHEBI:59789"/>
    </ligand>
</feature>
<keyword evidence="3 6" id="KW-0489">Methyltransferase</keyword>
<dbReference type="Gene3D" id="1.10.150.170">
    <property type="entry name" value="Putative methyltransferase TM0872, insert domain"/>
    <property type="match status" value="1"/>
</dbReference>
<dbReference type="AlphaFoldDB" id="A0A4R0NS34"/>
<evidence type="ECO:0000256" key="6">
    <source>
        <dbReference type="HAMAP-Rule" id="MF_01007"/>
    </source>
</evidence>
<evidence type="ECO:0000313" key="7">
    <source>
        <dbReference type="EMBL" id="TCD02185.1"/>
    </source>
</evidence>
<comment type="similarity">
    <text evidence="1 6">Belongs to the methyltransferase superfamily. RsmH family.</text>
</comment>
<dbReference type="EC" id="2.1.1.199" evidence="6"/>
<accession>A0A4R0NS34</accession>
<keyword evidence="8" id="KW-1185">Reference proteome</keyword>
<name>A0A4R0NS34_9SPHI</name>
<evidence type="ECO:0000256" key="1">
    <source>
        <dbReference type="ARBA" id="ARBA00010396"/>
    </source>
</evidence>
<gene>
    <name evidence="6 7" type="primary">rsmH</name>
    <name evidence="7" type="ORF">EZ449_19195</name>
</gene>
<evidence type="ECO:0000256" key="4">
    <source>
        <dbReference type="ARBA" id="ARBA00022679"/>
    </source>
</evidence>
<organism evidence="7 8">
    <name type="scientific">Pedobacter frigidisoli</name>
    <dbReference type="NCBI Taxonomy" id="2530455"/>
    <lineage>
        <taxon>Bacteria</taxon>
        <taxon>Pseudomonadati</taxon>
        <taxon>Bacteroidota</taxon>
        <taxon>Sphingobacteriia</taxon>
        <taxon>Sphingobacteriales</taxon>
        <taxon>Sphingobacteriaceae</taxon>
        <taxon>Pedobacter</taxon>
    </lineage>
</organism>
<evidence type="ECO:0000256" key="2">
    <source>
        <dbReference type="ARBA" id="ARBA00022552"/>
    </source>
</evidence>
<comment type="catalytic activity">
    <reaction evidence="6">
        <text>cytidine(1402) in 16S rRNA + S-adenosyl-L-methionine = N(4)-methylcytidine(1402) in 16S rRNA + S-adenosyl-L-homocysteine + H(+)</text>
        <dbReference type="Rhea" id="RHEA:42928"/>
        <dbReference type="Rhea" id="RHEA-COMP:10286"/>
        <dbReference type="Rhea" id="RHEA-COMP:10287"/>
        <dbReference type="ChEBI" id="CHEBI:15378"/>
        <dbReference type="ChEBI" id="CHEBI:57856"/>
        <dbReference type="ChEBI" id="CHEBI:59789"/>
        <dbReference type="ChEBI" id="CHEBI:74506"/>
        <dbReference type="ChEBI" id="CHEBI:82748"/>
        <dbReference type="EC" id="2.1.1.199"/>
    </reaction>
</comment>